<proteinExistence type="inferred from homology"/>
<dbReference type="InterPro" id="IPR011650">
    <property type="entry name" value="Peptidase_M20_dimer"/>
</dbReference>
<name>A0ABP9IQ23_9ACTN</name>
<dbReference type="InterPro" id="IPR036264">
    <property type="entry name" value="Bact_exopeptidase_dim_dom"/>
</dbReference>
<dbReference type="Gene3D" id="3.30.70.360">
    <property type="match status" value="1"/>
</dbReference>
<dbReference type="Pfam" id="PF01546">
    <property type="entry name" value="Peptidase_M20"/>
    <property type="match status" value="1"/>
</dbReference>
<evidence type="ECO:0000256" key="2">
    <source>
        <dbReference type="ARBA" id="ARBA00006247"/>
    </source>
</evidence>
<evidence type="ECO:0000259" key="6">
    <source>
        <dbReference type="Pfam" id="PF07687"/>
    </source>
</evidence>
<protein>
    <submittedName>
        <fullName evidence="7">Succinyl-diaminopimelate desuccinylase</fullName>
    </submittedName>
</protein>
<comment type="similarity">
    <text evidence="2">Belongs to the peptidase M20A family.</text>
</comment>
<comment type="caution">
    <text evidence="7">The sequence shown here is derived from an EMBL/GenBank/DDBJ whole genome shotgun (WGS) entry which is preliminary data.</text>
</comment>
<dbReference type="SUPFAM" id="SSF55031">
    <property type="entry name" value="Bacterial exopeptidase dimerisation domain"/>
    <property type="match status" value="1"/>
</dbReference>
<evidence type="ECO:0000256" key="3">
    <source>
        <dbReference type="ARBA" id="ARBA00022723"/>
    </source>
</evidence>
<evidence type="ECO:0000256" key="1">
    <source>
        <dbReference type="ARBA" id="ARBA00001947"/>
    </source>
</evidence>
<reference evidence="8" key="1">
    <citation type="journal article" date="2019" name="Int. J. Syst. Evol. Microbiol.">
        <title>The Global Catalogue of Microorganisms (GCM) 10K type strain sequencing project: providing services to taxonomists for standard genome sequencing and annotation.</title>
        <authorList>
            <consortium name="The Broad Institute Genomics Platform"/>
            <consortium name="The Broad Institute Genome Sequencing Center for Infectious Disease"/>
            <person name="Wu L."/>
            <person name="Ma J."/>
        </authorList>
    </citation>
    <scope>NUCLEOTIDE SEQUENCE [LARGE SCALE GENOMIC DNA]</scope>
    <source>
        <strain evidence="8">JCM 18409</strain>
    </source>
</reference>
<dbReference type="EMBL" id="BAABKB010000004">
    <property type="protein sequence ID" value="GAA5005846.1"/>
    <property type="molecule type" value="Genomic_DNA"/>
</dbReference>
<keyword evidence="3" id="KW-0479">Metal-binding</keyword>
<comment type="cofactor">
    <cofactor evidence="1">
        <name>Zn(2+)</name>
        <dbReference type="ChEBI" id="CHEBI:29105"/>
    </cofactor>
</comment>
<dbReference type="Proteomes" id="UP001501759">
    <property type="component" value="Unassembled WGS sequence"/>
</dbReference>
<dbReference type="Pfam" id="PF07687">
    <property type="entry name" value="M20_dimer"/>
    <property type="match status" value="1"/>
</dbReference>
<gene>
    <name evidence="7" type="primary">dapE_2</name>
    <name evidence="7" type="ORF">GCM10023335_23000</name>
</gene>
<sequence>MDENAAAAGRKCASVIELARRLVRLPSRGGLDDYGPVLAAVESWLAGRALPHRRLHDPDGAPVGVVVEIPGAGPGRWWTLDACLDTAPFGDEDAWSFPPTSGEVVGPWLLGRGAADSKLAAAMFCHIAADVRDEAADTHGGLAVLLDVDEHTGAFGGARAYLADPRAPRPAGVMIGYPGPDELVVGGRGLWRARLHVHGTAGHSGSRATVLGAISRAARLVGLLDGAELPLPGPASPFPLPPKLTVTAVHGGDGFSVTPDLCVINVDVRLTPDFDAHDAEALVRRAVDDLDEVLPGPRGTDVEPVAAWPPFRLRPDEEPAAALLAAAHAVGLAPRPKTAGPSNIGNLLAGEGIPATAGFGVRHEGLHGTDERADLTDLPLVYAAYHGAVRSLLAAP</sequence>
<evidence type="ECO:0000256" key="4">
    <source>
        <dbReference type="ARBA" id="ARBA00022801"/>
    </source>
</evidence>
<evidence type="ECO:0000256" key="5">
    <source>
        <dbReference type="ARBA" id="ARBA00022833"/>
    </source>
</evidence>
<keyword evidence="4" id="KW-0378">Hydrolase</keyword>
<keyword evidence="5" id="KW-0862">Zinc</keyword>
<evidence type="ECO:0000313" key="8">
    <source>
        <dbReference type="Proteomes" id="UP001501759"/>
    </source>
</evidence>
<dbReference type="InterPro" id="IPR002933">
    <property type="entry name" value="Peptidase_M20"/>
</dbReference>
<dbReference type="SUPFAM" id="SSF53187">
    <property type="entry name" value="Zn-dependent exopeptidases"/>
    <property type="match status" value="1"/>
</dbReference>
<evidence type="ECO:0000313" key="7">
    <source>
        <dbReference type="EMBL" id="GAA5005846.1"/>
    </source>
</evidence>
<keyword evidence="8" id="KW-1185">Reference proteome</keyword>
<organism evidence="7 8">
    <name type="scientific">Streptomyces siamensis</name>
    <dbReference type="NCBI Taxonomy" id="1274986"/>
    <lineage>
        <taxon>Bacteria</taxon>
        <taxon>Bacillati</taxon>
        <taxon>Actinomycetota</taxon>
        <taxon>Actinomycetes</taxon>
        <taxon>Kitasatosporales</taxon>
        <taxon>Streptomycetaceae</taxon>
        <taxon>Streptomyces</taxon>
    </lineage>
</organism>
<dbReference type="Gene3D" id="3.40.630.10">
    <property type="entry name" value="Zn peptidases"/>
    <property type="match status" value="1"/>
</dbReference>
<accession>A0ABP9IQ23</accession>
<dbReference type="PANTHER" id="PTHR43808:SF8">
    <property type="entry name" value="PEPTIDASE M20 DIMERISATION DOMAIN-CONTAINING PROTEIN"/>
    <property type="match status" value="1"/>
</dbReference>
<dbReference type="PANTHER" id="PTHR43808">
    <property type="entry name" value="ACETYLORNITHINE DEACETYLASE"/>
    <property type="match status" value="1"/>
</dbReference>
<dbReference type="InterPro" id="IPR050072">
    <property type="entry name" value="Peptidase_M20A"/>
</dbReference>
<feature type="domain" description="Peptidase M20 dimerisation" evidence="6">
    <location>
        <begin position="186"/>
        <end position="290"/>
    </location>
</feature>
<dbReference type="RefSeq" id="WP_345645696.1">
    <property type="nucleotide sequence ID" value="NZ_BAABKB010000004.1"/>
</dbReference>